<dbReference type="Proteomes" id="UP000076400">
    <property type="component" value="Unassembled WGS sequence"/>
</dbReference>
<feature type="transmembrane region" description="Helical" evidence="1">
    <location>
        <begin position="12"/>
        <end position="31"/>
    </location>
</feature>
<gene>
    <name evidence="3" type="ORF">AUP43_02720</name>
</gene>
<feature type="transmembrane region" description="Helical" evidence="1">
    <location>
        <begin position="214"/>
        <end position="233"/>
    </location>
</feature>
<dbReference type="EMBL" id="LPXN01000127">
    <property type="protein sequence ID" value="KZD05841.1"/>
    <property type="molecule type" value="Genomic_DNA"/>
</dbReference>
<dbReference type="SUPFAM" id="SSF103481">
    <property type="entry name" value="Multidrug resistance efflux transporter EmrE"/>
    <property type="match status" value="2"/>
</dbReference>
<feature type="domain" description="EamA" evidence="2">
    <location>
        <begin position="157"/>
        <end position="282"/>
    </location>
</feature>
<feature type="transmembrane region" description="Helical" evidence="1">
    <location>
        <begin position="188"/>
        <end position="208"/>
    </location>
</feature>
<dbReference type="GO" id="GO:0016020">
    <property type="term" value="C:membrane"/>
    <property type="evidence" value="ECO:0007669"/>
    <property type="project" value="InterPro"/>
</dbReference>
<evidence type="ECO:0000313" key="4">
    <source>
        <dbReference type="Proteomes" id="UP000076400"/>
    </source>
</evidence>
<dbReference type="InterPro" id="IPR000620">
    <property type="entry name" value="EamA_dom"/>
</dbReference>
<keyword evidence="1" id="KW-0812">Transmembrane</keyword>
<dbReference type="AlphaFoldDB" id="A0A154VXA2"/>
<proteinExistence type="predicted"/>
<feature type="transmembrane region" description="Helical" evidence="1">
    <location>
        <begin position="270"/>
        <end position="288"/>
    </location>
</feature>
<protein>
    <recommendedName>
        <fullName evidence="2">EamA domain-containing protein</fullName>
    </recommendedName>
</protein>
<dbReference type="PANTHER" id="PTHR22911">
    <property type="entry name" value="ACYL-MALONYL CONDENSING ENZYME-RELATED"/>
    <property type="match status" value="1"/>
</dbReference>
<evidence type="ECO:0000313" key="3">
    <source>
        <dbReference type="EMBL" id="KZD05841.1"/>
    </source>
</evidence>
<keyword evidence="1" id="KW-0472">Membrane</keyword>
<dbReference type="InterPro" id="IPR037185">
    <property type="entry name" value="EmrE-like"/>
</dbReference>
<name>A0A154VXA2_9PROT</name>
<feature type="domain" description="EamA" evidence="2">
    <location>
        <begin position="16"/>
        <end position="148"/>
    </location>
</feature>
<keyword evidence="4" id="KW-1185">Reference proteome</keyword>
<dbReference type="Gene3D" id="1.10.3730.20">
    <property type="match status" value="1"/>
</dbReference>
<evidence type="ECO:0000256" key="1">
    <source>
        <dbReference type="SAM" id="Phobius"/>
    </source>
</evidence>
<feature type="transmembrane region" description="Helical" evidence="1">
    <location>
        <begin position="84"/>
        <end position="102"/>
    </location>
</feature>
<feature type="transmembrane region" description="Helical" evidence="1">
    <location>
        <begin position="108"/>
        <end position="126"/>
    </location>
</feature>
<dbReference type="RefSeq" id="WP_067557920.1">
    <property type="nucleotide sequence ID" value="NZ_LPXN01000127.1"/>
</dbReference>
<comment type="caution">
    <text evidence="3">The sequence shown here is derived from an EMBL/GenBank/DDBJ whole genome shotgun (WGS) entry which is preliminary data.</text>
</comment>
<sequence>MSILPTDRSAEANLKTGIAIVLMGVMMFACVDTLNKILGQTLTIVQILWVRFLIFVPIALALAYRRQGGVVWRSQKPLLQGVRAALLVIEMGFFVAALQYLPLADVQAIAASAPLMVVALSVPFLGEKVGWRRWSAVGVGFVGVLIIVRPGFETMGMGTILTLIGTAMWAVYQIMLRIVGRYDPAPTTALWTAVIGLVMTSAVVPFHWNPPSALGWVLLLAIGILGAAGHTVFMKAFTLAPASALQPYTYTQLVAVTILGFLVFGDLPDSMTVAGASLIVAAGLYSIYRARVRAGLSG</sequence>
<evidence type="ECO:0000259" key="2">
    <source>
        <dbReference type="Pfam" id="PF00892"/>
    </source>
</evidence>
<reference evidence="3 4" key="1">
    <citation type="submission" date="2015-12" db="EMBL/GenBank/DDBJ databases">
        <title>Genome sequence of Oceanibaculum pacificum MCCC 1A02656.</title>
        <authorList>
            <person name="Lu L."/>
            <person name="Lai Q."/>
            <person name="Shao Z."/>
            <person name="Qian P."/>
        </authorList>
    </citation>
    <scope>NUCLEOTIDE SEQUENCE [LARGE SCALE GENOMIC DNA]</scope>
    <source>
        <strain evidence="3 4">MCCC 1A02656</strain>
    </source>
</reference>
<dbReference type="Pfam" id="PF00892">
    <property type="entry name" value="EamA"/>
    <property type="match status" value="2"/>
</dbReference>
<organism evidence="3 4">
    <name type="scientific">Oceanibaculum pacificum</name>
    <dbReference type="NCBI Taxonomy" id="580166"/>
    <lineage>
        <taxon>Bacteria</taxon>
        <taxon>Pseudomonadati</taxon>
        <taxon>Pseudomonadota</taxon>
        <taxon>Alphaproteobacteria</taxon>
        <taxon>Rhodospirillales</taxon>
        <taxon>Oceanibaculaceae</taxon>
        <taxon>Oceanibaculum</taxon>
    </lineage>
</organism>
<accession>A0A154VXA2</accession>
<keyword evidence="1" id="KW-1133">Transmembrane helix</keyword>
<feature type="transmembrane region" description="Helical" evidence="1">
    <location>
        <begin position="158"/>
        <end position="176"/>
    </location>
</feature>
<dbReference type="PANTHER" id="PTHR22911:SF103">
    <property type="entry name" value="BLR2811 PROTEIN"/>
    <property type="match status" value="1"/>
</dbReference>
<feature type="transmembrane region" description="Helical" evidence="1">
    <location>
        <begin position="133"/>
        <end position="152"/>
    </location>
</feature>
<feature type="transmembrane region" description="Helical" evidence="1">
    <location>
        <begin position="43"/>
        <end position="64"/>
    </location>
</feature>
<feature type="transmembrane region" description="Helical" evidence="1">
    <location>
        <begin position="245"/>
        <end position="264"/>
    </location>
</feature>